<sequence length="276" mass="29093">MTLDSPPPLVLLGCGDTLTRLALAEAPRGRRVLAVTRDAPRREALSHAGVHLLALERALASSAGAHVVVSIPPDAGLDPLIAGELVRTGPARLVYLSSTGVYGGARGPVDEDTPVAPDAPNARGRLDAEALYRPLGGMPLRIAGIYGPGRGLHERLRAGTLRLPESGGGRISRVHVDDLAEAIRVVLERGTPGQTYCVADDRPATQVETTSWLCARLGLPLPPTVPLASLHPSLRGDRAISNARLKALGWRPRYPDFIAGFSALLDAEAEEGLSVR</sequence>
<feature type="domain" description="NAD-dependent epimerase/dehydratase" evidence="1">
    <location>
        <begin position="85"/>
        <end position="198"/>
    </location>
</feature>
<dbReference type="Proteomes" id="UP000217289">
    <property type="component" value="Chromosome"/>
</dbReference>
<organism evidence="2 3">
    <name type="scientific">Melittangium boletus DSM 14713</name>
    <dbReference type="NCBI Taxonomy" id="1294270"/>
    <lineage>
        <taxon>Bacteria</taxon>
        <taxon>Pseudomonadati</taxon>
        <taxon>Myxococcota</taxon>
        <taxon>Myxococcia</taxon>
        <taxon>Myxococcales</taxon>
        <taxon>Cystobacterineae</taxon>
        <taxon>Archangiaceae</taxon>
        <taxon>Melittangium</taxon>
    </lineage>
</organism>
<dbReference type="InterPro" id="IPR001509">
    <property type="entry name" value="Epimerase_deHydtase"/>
</dbReference>
<dbReference type="GO" id="GO:0005737">
    <property type="term" value="C:cytoplasm"/>
    <property type="evidence" value="ECO:0007669"/>
    <property type="project" value="TreeGrafter"/>
</dbReference>
<dbReference type="Pfam" id="PF01370">
    <property type="entry name" value="Epimerase"/>
    <property type="match status" value="1"/>
</dbReference>
<dbReference type="Gene3D" id="3.40.50.720">
    <property type="entry name" value="NAD(P)-binding Rossmann-like Domain"/>
    <property type="match status" value="1"/>
</dbReference>
<dbReference type="PANTHER" id="PTHR48079">
    <property type="entry name" value="PROTEIN YEEZ"/>
    <property type="match status" value="1"/>
</dbReference>
<evidence type="ECO:0000313" key="2">
    <source>
        <dbReference type="EMBL" id="ATB32603.1"/>
    </source>
</evidence>
<dbReference type="PANTHER" id="PTHR48079:SF6">
    <property type="entry name" value="NAD(P)-BINDING DOMAIN-CONTAINING PROTEIN-RELATED"/>
    <property type="match status" value="1"/>
</dbReference>
<dbReference type="OrthoDB" id="9808276at2"/>
<dbReference type="SUPFAM" id="SSF51735">
    <property type="entry name" value="NAD(P)-binding Rossmann-fold domains"/>
    <property type="match status" value="1"/>
</dbReference>
<dbReference type="InterPro" id="IPR036291">
    <property type="entry name" value="NAD(P)-bd_dom_sf"/>
</dbReference>
<evidence type="ECO:0000313" key="3">
    <source>
        <dbReference type="Proteomes" id="UP000217289"/>
    </source>
</evidence>
<proteinExistence type="predicted"/>
<gene>
    <name evidence="2" type="ORF">MEBOL_006091</name>
</gene>
<dbReference type="GO" id="GO:0004029">
    <property type="term" value="F:aldehyde dehydrogenase (NAD+) activity"/>
    <property type="evidence" value="ECO:0007669"/>
    <property type="project" value="TreeGrafter"/>
</dbReference>
<evidence type="ECO:0000259" key="1">
    <source>
        <dbReference type="Pfam" id="PF01370"/>
    </source>
</evidence>
<dbReference type="InterPro" id="IPR051783">
    <property type="entry name" value="NAD(P)-dependent_oxidoreduct"/>
</dbReference>
<keyword evidence="3" id="KW-1185">Reference proteome</keyword>
<dbReference type="KEGG" id="mbd:MEBOL_006091"/>
<protein>
    <submittedName>
        <fullName evidence="2">Nucleoside-diphosphate sugar epimerase</fullName>
    </submittedName>
</protein>
<accession>A0A250IMX3</accession>
<dbReference type="RefSeq" id="WP_095980761.1">
    <property type="nucleotide sequence ID" value="NZ_CP022163.1"/>
</dbReference>
<reference evidence="2 3" key="1">
    <citation type="submission" date="2017-06" db="EMBL/GenBank/DDBJ databases">
        <authorList>
            <person name="Kim H.J."/>
            <person name="Triplett B.A."/>
        </authorList>
    </citation>
    <scope>NUCLEOTIDE SEQUENCE [LARGE SCALE GENOMIC DNA]</scope>
    <source>
        <strain evidence="2 3">DSM 14713</strain>
    </source>
</reference>
<name>A0A250IMX3_9BACT</name>
<dbReference type="AlphaFoldDB" id="A0A250IMX3"/>
<dbReference type="EMBL" id="CP022163">
    <property type="protein sequence ID" value="ATB32603.1"/>
    <property type="molecule type" value="Genomic_DNA"/>
</dbReference>